<dbReference type="EMBL" id="NEVU01000001">
    <property type="protein sequence ID" value="OZI77703.1"/>
    <property type="molecule type" value="Genomic_DNA"/>
</dbReference>
<dbReference type="PANTHER" id="PTHR43569:SF1">
    <property type="entry name" value="BLL3371 PROTEIN"/>
    <property type="match status" value="1"/>
</dbReference>
<dbReference type="InterPro" id="IPR052350">
    <property type="entry name" value="Metallo-dep_Lactonases"/>
</dbReference>
<evidence type="ECO:0000313" key="3">
    <source>
        <dbReference type="EMBL" id="OZI77703.1"/>
    </source>
</evidence>
<dbReference type="Proteomes" id="UP000216429">
    <property type="component" value="Unassembled WGS sequence"/>
</dbReference>
<dbReference type="OrthoDB" id="9787654at2"/>
<dbReference type="AlphaFoldDB" id="A0A261VWN1"/>
<dbReference type="InterPro" id="IPR032466">
    <property type="entry name" value="Metal_Hydrolase"/>
</dbReference>
<dbReference type="Gene3D" id="3.20.20.140">
    <property type="entry name" value="Metal-dependent hydrolases"/>
    <property type="match status" value="1"/>
</dbReference>
<dbReference type="PANTHER" id="PTHR43569">
    <property type="entry name" value="AMIDOHYDROLASE"/>
    <property type="match status" value="1"/>
</dbReference>
<comment type="similarity">
    <text evidence="1">Belongs to the metallo-dependent hydrolases superfamily.</text>
</comment>
<accession>A0A261VWN1</accession>
<sequence length="351" mass="38013">MSHPAYIGNQPRNSADLGRWLGRRAREAALEPELPIIDAHHHLWDFPAVGNRYLLPDYLADVQGGHNIVASVYVEAAAMWRADGPEALRPVGEVEFAAGMAAMADSGTYGPCRIAAAIVAHADLRLGAQVREVLLAQQAAAGGRLRGIRHQVAHATGAVGKYIKHPVDADLMYQAGFRAGVAQLAPLGLSFDAWLYHPQLAGLRDLARAFPDTVIVLNHVGGVLGVDAYAGRQAQAFAQWSEQMAALADCPNVVVKLGGMGMPVFGFGFETGDGPPTSAQLAERWQPYIERCIGLFGAQRCLFESNFPVDRQSCDYNALWNAFKLATQSLPSADRRAVFMETARRVYRIAI</sequence>
<dbReference type="GO" id="GO:0016787">
    <property type="term" value="F:hydrolase activity"/>
    <property type="evidence" value="ECO:0007669"/>
    <property type="project" value="UniProtKB-KW"/>
</dbReference>
<evidence type="ECO:0000256" key="1">
    <source>
        <dbReference type="ARBA" id="ARBA00038310"/>
    </source>
</evidence>
<keyword evidence="4" id="KW-1185">Reference proteome</keyword>
<evidence type="ECO:0000259" key="2">
    <source>
        <dbReference type="Pfam" id="PF04909"/>
    </source>
</evidence>
<gene>
    <name evidence="3" type="ORF">CAL22_04000</name>
</gene>
<reference evidence="4" key="1">
    <citation type="submission" date="2017-05" db="EMBL/GenBank/DDBJ databases">
        <title>Complete and WGS of Bordetella genogroups.</title>
        <authorList>
            <person name="Spilker T."/>
            <person name="Lipuma J."/>
        </authorList>
    </citation>
    <scope>NUCLEOTIDE SEQUENCE [LARGE SCALE GENOMIC DNA]</scope>
    <source>
        <strain evidence="4">AU6712</strain>
    </source>
</reference>
<organism evidence="3 4">
    <name type="scientific">Bordetella genomosp. 12</name>
    <dbReference type="NCBI Taxonomy" id="463035"/>
    <lineage>
        <taxon>Bacteria</taxon>
        <taxon>Pseudomonadati</taxon>
        <taxon>Pseudomonadota</taxon>
        <taxon>Betaproteobacteria</taxon>
        <taxon>Burkholderiales</taxon>
        <taxon>Alcaligenaceae</taxon>
        <taxon>Bordetella</taxon>
    </lineage>
</organism>
<evidence type="ECO:0000313" key="4">
    <source>
        <dbReference type="Proteomes" id="UP000216429"/>
    </source>
</evidence>
<feature type="domain" description="Amidohydrolase-related" evidence="2">
    <location>
        <begin position="37"/>
        <end position="349"/>
    </location>
</feature>
<dbReference type="Pfam" id="PF04909">
    <property type="entry name" value="Amidohydro_2"/>
    <property type="match status" value="1"/>
</dbReference>
<comment type="caution">
    <text evidence="3">The sequence shown here is derived from an EMBL/GenBank/DDBJ whole genome shotgun (WGS) entry which is preliminary data.</text>
</comment>
<dbReference type="RefSeq" id="WP_094810566.1">
    <property type="nucleotide sequence ID" value="NZ_NEVU01000001.1"/>
</dbReference>
<protein>
    <submittedName>
        <fullName evidence="3">Amidohydrolase</fullName>
    </submittedName>
</protein>
<keyword evidence="3" id="KW-0378">Hydrolase</keyword>
<name>A0A261VWN1_9BORD</name>
<dbReference type="InterPro" id="IPR006680">
    <property type="entry name" value="Amidohydro-rel"/>
</dbReference>
<dbReference type="SUPFAM" id="SSF51556">
    <property type="entry name" value="Metallo-dependent hydrolases"/>
    <property type="match status" value="1"/>
</dbReference>
<proteinExistence type="inferred from homology"/>